<feature type="transmembrane region" description="Helical" evidence="6">
    <location>
        <begin position="282"/>
        <end position="306"/>
    </location>
</feature>
<dbReference type="InterPro" id="IPR020846">
    <property type="entry name" value="MFS_dom"/>
</dbReference>
<evidence type="ECO:0000256" key="1">
    <source>
        <dbReference type="ARBA" id="ARBA00004651"/>
    </source>
</evidence>
<dbReference type="InterPro" id="IPR011701">
    <property type="entry name" value="MFS"/>
</dbReference>
<evidence type="ECO:0000259" key="7">
    <source>
        <dbReference type="PROSITE" id="PS50850"/>
    </source>
</evidence>
<dbReference type="EMBL" id="CP012023">
    <property type="protein sequence ID" value="ALI54135.1"/>
    <property type="molecule type" value="Genomic_DNA"/>
</dbReference>
<dbReference type="AlphaFoldDB" id="A0A0N9ZVY8"/>
<dbReference type="PANTHER" id="PTHR43124">
    <property type="entry name" value="PURINE EFFLUX PUMP PBUE"/>
    <property type="match status" value="1"/>
</dbReference>
<dbReference type="SUPFAM" id="SSF103473">
    <property type="entry name" value="MFS general substrate transporter"/>
    <property type="match status" value="1"/>
</dbReference>
<feature type="domain" description="Major facilitator superfamily (MFS) profile" evidence="7">
    <location>
        <begin position="1"/>
        <end position="371"/>
    </location>
</feature>
<dbReference type="OrthoDB" id="9812189at2"/>
<feature type="transmembrane region" description="Helical" evidence="6">
    <location>
        <begin position="255"/>
        <end position="276"/>
    </location>
</feature>
<dbReference type="PATRIC" id="fig|1397108.4.peg.197"/>
<evidence type="ECO:0000256" key="4">
    <source>
        <dbReference type="ARBA" id="ARBA00022989"/>
    </source>
</evidence>
<evidence type="ECO:0000256" key="2">
    <source>
        <dbReference type="ARBA" id="ARBA00022475"/>
    </source>
</evidence>
<keyword evidence="3 6" id="KW-0812">Transmembrane</keyword>
<comment type="subcellular location">
    <subcellularLocation>
        <location evidence="1">Cell membrane</location>
        <topology evidence="1">Multi-pass membrane protein</topology>
    </subcellularLocation>
</comment>
<feature type="transmembrane region" description="Helical" evidence="6">
    <location>
        <begin position="35"/>
        <end position="55"/>
    </location>
</feature>
<keyword evidence="9" id="KW-1185">Reference proteome</keyword>
<dbReference type="Proteomes" id="UP000064920">
    <property type="component" value="Chromosome"/>
</dbReference>
<dbReference type="InterPro" id="IPR050189">
    <property type="entry name" value="MFS_Efflux_Transporters"/>
</dbReference>
<feature type="transmembrane region" description="Helical" evidence="6">
    <location>
        <begin position="345"/>
        <end position="366"/>
    </location>
</feature>
<feature type="transmembrane region" description="Helical" evidence="6">
    <location>
        <begin position="120"/>
        <end position="141"/>
    </location>
</feature>
<dbReference type="PANTHER" id="PTHR43124:SF5">
    <property type="entry name" value="PURINE RIBONUCLEOSIDE EFFLUX PUMP NEPI"/>
    <property type="match status" value="1"/>
</dbReference>
<gene>
    <name evidence="8" type="ORF">IMCC12053_185</name>
</gene>
<protein>
    <submittedName>
        <fullName evidence="8">L-Proline/Glycine betaine transporter ProP</fullName>
    </submittedName>
</protein>
<feature type="transmembrane region" description="Helical" evidence="6">
    <location>
        <begin position="147"/>
        <end position="169"/>
    </location>
</feature>
<feature type="transmembrane region" description="Helical" evidence="6">
    <location>
        <begin position="318"/>
        <end position="339"/>
    </location>
</feature>
<dbReference type="InterPro" id="IPR036259">
    <property type="entry name" value="MFS_trans_sf"/>
</dbReference>
<feature type="transmembrane region" description="Helical" evidence="6">
    <location>
        <begin position="227"/>
        <end position="248"/>
    </location>
</feature>
<name>A0A0N9ZVY8_9RHOB</name>
<evidence type="ECO:0000256" key="6">
    <source>
        <dbReference type="SAM" id="Phobius"/>
    </source>
</evidence>
<dbReference type="PROSITE" id="PS50850">
    <property type="entry name" value="MFS"/>
    <property type="match status" value="1"/>
</dbReference>
<proteinExistence type="predicted"/>
<dbReference type="GO" id="GO:0022857">
    <property type="term" value="F:transmembrane transporter activity"/>
    <property type="evidence" value="ECO:0007669"/>
    <property type="project" value="InterPro"/>
</dbReference>
<keyword evidence="4 6" id="KW-1133">Transmembrane helix</keyword>
<accession>A0A0N9ZVY8</accession>
<feature type="transmembrane region" description="Helical" evidence="6">
    <location>
        <begin position="62"/>
        <end position="85"/>
    </location>
</feature>
<dbReference type="GO" id="GO:0005886">
    <property type="term" value="C:plasma membrane"/>
    <property type="evidence" value="ECO:0007669"/>
    <property type="project" value="UniProtKB-SubCell"/>
</dbReference>
<dbReference type="STRING" id="1397108.IMCC12053_185"/>
<organism evidence="8 9">
    <name type="scientific">Celeribacter marinus</name>
    <dbReference type="NCBI Taxonomy" id="1397108"/>
    <lineage>
        <taxon>Bacteria</taxon>
        <taxon>Pseudomonadati</taxon>
        <taxon>Pseudomonadota</taxon>
        <taxon>Alphaproteobacteria</taxon>
        <taxon>Rhodobacterales</taxon>
        <taxon>Roseobacteraceae</taxon>
        <taxon>Celeribacter</taxon>
    </lineage>
</organism>
<dbReference type="KEGG" id="cmar:IMCC12053_185"/>
<dbReference type="Gene3D" id="1.20.1250.20">
    <property type="entry name" value="MFS general substrate transporter like domains"/>
    <property type="match status" value="1"/>
</dbReference>
<keyword evidence="2" id="KW-1003">Cell membrane</keyword>
<evidence type="ECO:0000313" key="9">
    <source>
        <dbReference type="Proteomes" id="UP000064920"/>
    </source>
</evidence>
<reference evidence="8 9" key="1">
    <citation type="submission" date="2015-05" db="EMBL/GenBank/DDBJ databases">
        <authorList>
            <person name="Wang D.B."/>
            <person name="Wang M."/>
        </authorList>
    </citation>
    <scope>NUCLEOTIDE SEQUENCE [LARGE SCALE GENOMIC DNA]</scope>
    <source>
        <strain evidence="8 9">IMCC 12053</strain>
    </source>
</reference>
<evidence type="ECO:0000256" key="5">
    <source>
        <dbReference type="ARBA" id="ARBA00023136"/>
    </source>
</evidence>
<sequence>MTLCVAALIASEFMPVSLLTPIATDPGVSEGQVGQAISISGIFAVLTSLSAASVTRNIDRRTVLLAFSVILIASGLIVTFAPNYITLMAGRLLLGIAIGGFWGMSTAIIMRLLPEGDVPWGLAMLNAGVAIAATVSAPLGAFLGDLIGWRGAFFLVVPLGLVALIWQWVSMPPLPPRGRATRGNVFGLLRRPQIAFGMAAILFLFMGQFALFTYLRPYLESVAGYSVNALSVVFLGLGLAGVAGSWMVSKRLARYLYAINIAIPLLMAVIAVLLISVTPRQIPIAVLLVAWGFVATAAPVGWGTWLSRVLRDEAEEGGGLQVAVIQFAIALGASGGGLMFDRTGWWGTFGLAAILLVGSAISAFAAKIHWEKTLDVCK</sequence>
<feature type="transmembrane region" description="Helical" evidence="6">
    <location>
        <begin position="194"/>
        <end position="215"/>
    </location>
</feature>
<feature type="transmembrane region" description="Helical" evidence="6">
    <location>
        <begin position="91"/>
        <end position="113"/>
    </location>
</feature>
<dbReference type="CDD" id="cd17324">
    <property type="entry name" value="MFS_NepI_like"/>
    <property type="match status" value="1"/>
</dbReference>
<evidence type="ECO:0000313" key="8">
    <source>
        <dbReference type="EMBL" id="ALI54135.1"/>
    </source>
</evidence>
<dbReference type="Pfam" id="PF07690">
    <property type="entry name" value="MFS_1"/>
    <property type="match status" value="1"/>
</dbReference>
<keyword evidence="5 6" id="KW-0472">Membrane</keyword>
<evidence type="ECO:0000256" key="3">
    <source>
        <dbReference type="ARBA" id="ARBA00022692"/>
    </source>
</evidence>